<dbReference type="Proteomes" id="UP001060895">
    <property type="component" value="Unassembled WGS sequence"/>
</dbReference>
<evidence type="ECO:0000313" key="1">
    <source>
        <dbReference type="EMBL" id="GBQ19448.1"/>
    </source>
</evidence>
<reference evidence="1" key="1">
    <citation type="submission" date="2013-04" db="EMBL/GenBank/DDBJ databases">
        <title>The genome sequencing project of 58 acetic acid bacteria.</title>
        <authorList>
            <person name="Okamoto-Kainuma A."/>
            <person name="Ishikawa M."/>
            <person name="Umino S."/>
            <person name="Koizumi Y."/>
            <person name="Shiwa Y."/>
            <person name="Yoshikawa H."/>
            <person name="Matsutani M."/>
            <person name="Matsushita K."/>
        </authorList>
    </citation>
    <scope>NUCLEOTIDE SEQUENCE</scope>
    <source>
        <strain evidence="1">DSM 12717</strain>
    </source>
</reference>
<keyword evidence="2" id="KW-1185">Reference proteome</keyword>
<sequence length="103" mass="11510">MSEPWFNPPLWVEASRIWVEPYENGSILMASFNRPAHLTGDFRTSLDFGLVSHEVTFSFAGIIGDEVLFRATAIDPKPRTDPASQVHLLGLSTRWKEGSGLHV</sequence>
<gene>
    <name evidence="1" type="ORF">AA12717_0250</name>
</gene>
<name>A0ABQ0P342_9PROT</name>
<organism evidence="1 2">
    <name type="scientific">Gluconacetobacter sacchari DSM 12717</name>
    <dbReference type="NCBI Taxonomy" id="1307940"/>
    <lineage>
        <taxon>Bacteria</taxon>
        <taxon>Pseudomonadati</taxon>
        <taxon>Pseudomonadota</taxon>
        <taxon>Alphaproteobacteria</taxon>
        <taxon>Acetobacterales</taxon>
        <taxon>Acetobacteraceae</taxon>
        <taxon>Gluconacetobacter</taxon>
    </lineage>
</organism>
<proteinExistence type="predicted"/>
<dbReference type="EMBL" id="BAQP01000007">
    <property type="protein sequence ID" value="GBQ19448.1"/>
    <property type="molecule type" value="Genomic_DNA"/>
</dbReference>
<protein>
    <submittedName>
        <fullName evidence="1">Uncharacterized protein</fullName>
    </submittedName>
</protein>
<accession>A0ABQ0P342</accession>
<comment type="caution">
    <text evidence="1">The sequence shown here is derived from an EMBL/GenBank/DDBJ whole genome shotgun (WGS) entry which is preliminary data.</text>
</comment>
<evidence type="ECO:0000313" key="2">
    <source>
        <dbReference type="Proteomes" id="UP001060895"/>
    </source>
</evidence>